<dbReference type="PANTHER" id="PTHR44329:SF298">
    <property type="entry name" value="MIXED LINEAGE KINASE DOMAIN-LIKE PROTEIN"/>
    <property type="match status" value="1"/>
</dbReference>
<protein>
    <submittedName>
        <fullName evidence="6">Kinase-like protein</fullName>
    </submittedName>
</protein>
<evidence type="ECO:0000259" key="5">
    <source>
        <dbReference type="PROSITE" id="PS50179"/>
    </source>
</evidence>
<dbReference type="Pfam" id="PF00790">
    <property type="entry name" value="VHS"/>
    <property type="match status" value="2"/>
</dbReference>
<feature type="region of interest" description="Disordered" evidence="3">
    <location>
        <begin position="484"/>
        <end position="503"/>
    </location>
</feature>
<dbReference type="InterPro" id="IPR011009">
    <property type="entry name" value="Kinase-like_dom_sf"/>
</dbReference>
<dbReference type="PROSITE" id="PS00108">
    <property type="entry name" value="PROTEIN_KINASE_ST"/>
    <property type="match status" value="1"/>
</dbReference>
<dbReference type="InterPro" id="IPR002014">
    <property type="entry name" value="VHS_dom"/>
</dbReference>
<dbReference type="GO" id="GO:0004674">
    <property type="term" value="F:protein serine/threonine kinase activity"/>
    <property type="evidence" value="ECO:0007669"/>
    <property type="project" value="TreeGrafter"/>
</dbReference>
<evidence type="ECO:0000256" key="2">
    <source>
        <dbReference type="ARBA" id="ARBA00022840"/>
    </source>
</evidence>
<dbReference type="SUPFAM" id="SSF56112">
    <property type="entry name" value="Protein kinase-like (PK-like)"/>
    <property type="match status" value="1"/>
</dbReference>
<dbReference type="GO" id="GO:0035091">
    <property type="term" value="F:phosphatidylinositol binding"/>
    <property type="evidence" value="ECO:0007669"/>
    <property type="project" value="InterPro"/>
</dbReference>
<keyword evidence="6" id="KW-0418">Kinase</keyword>
<dbReference type="SMART" id="SM00220">
    <property type="entry name" value="S_TKc"/>
    <property type="match status" value="1"/>
</dbReference>
<dbReference type="Proteomes" id="UP000807342">
    <property type="component" value="Unassembled WGS sequence"/>
</dbReference>
<feature type="domain" description="VHS" evidence="5">
    <location>
        <begin position="43"/>
        <end position="135"/>
    </location>
</feature>
<dbReference type="Gene3D" id="1.10.510.10">
    <property type="entry name" value="Transferase(Phosphotransferase) domain 1"/>
    <property type="match status" value="1"/>
</dbReference>
<dbReference type="CDD" id="cd16980">
    <property type="entry name" value="VHS_Lsb5"/>
    <property type="match status" value="2"/>
</dbReference>
<name>A0A9P5X1V7_9AGAR</name>
<dbReference type="InterPro" id="IPR008942">
    <property type="entry name" value="ENTH_VHS"/>
</dbReference>
<dbReference type="SUPFAM" id="SSF48464">
    <property type="entry name" value="ENTH/VHS domain"/>
    <property type="match status" value="2"/>
</dbReference>
<keyword evidence="7" id="KW-1185">Reference proteome</keyword>
<reference evidence="6" key="1">
    <citation type="submission" date="2020-11" db="EMBL/GenBank/DDBJ databases">
        <authorList>
            <consortium name="DOE Joint Genome Institute"/>
            <person name="Ahrendt S."/>
            <person name="Riley R."/>
            <person name="Andreopoulos W."/>
            <person name="Labutti K."/>
            <person name="Pangilinan J."/>
            <person name="Ruiz-Duenas F.J."/>
            <person name="Barrasa J.M."/>
            <person name="Sanchez-Garcia M."/>
            <person name="Camarero S."/>
            <person name="Miyauchi S."/>
            <person name="Serrano A."/>
            <person name="Linde D."/>
            <person name="Babiker R."/>
            <person name="Drula E."/>
            <person name="Ayuso-Fernandez I."/>
            <person name="Pacheco R."/>
            <person name="Padilla G."/>
            <person name="Ferreira P."/>
            <person name="Barriuso J."/>
            <person name="Kellner H."/>
            <person name="Castanera R."/>
            <person name="Alfaro M."/>
            <person name="Ramirez L."/>
            <person name="Pisabarro A.G."/>
            <person name="Kuo A."/>
            <person name="Tritt A."/>
            <person name="Lipzen A."/>
            <person name="He G."/>
            <person name="Yan M."/>
            <person name="Ng V."/>
            <person name="Cullen D."/>
            <person name="Martin F."/>
            <person name="Rosso M.-N."/>
            <person name="Henrissat B."/>
            <person name="Hibbett D."/>
            <person name="Martinez A.T."/>
            <person name="Grigoriev I.V."/>
        </authorList>
    </citation>
    <scope>NUCLEOTIDE SEQUENCE</scope>
    <source>
        <strain evidence="6">MF-IS2</strain>
    </source>
</reference>
<sequence length="930" mass="102874">MKKLFGHNKQRASKSNHKDHRRKGEGAATLATMIGHLTATACQDWDLVLDVCGLASASENNAREAVKVLRTEIKYGEPAGQLSATRLWAIMLRNSSGTFVSQSADRKFLQTVEEIMYDPKTSPMVRGRLLDVVSTATSGKLDTSDRDGFKVQWGRVEPIDKPDEGMLFAATPVTPQTSQYSTPDISLDTHSTPYNTSPTSPQPTESPNPNSWDESGNVEGGAVDMGKSSHDRGSDHERADKVTAELVKTIGYLTATGLEDWSLVLEVCDRVSISENNAKEAVDVFRREFKYGEPAGQLSAVRLWAIMLGNCSDTFSSQTTDRRFLETIEELLIDPQTSPVVREHLLDVIATAAYASRPSTSDQDSFKALWKRVRPGSENPDEFDVDDSIFSPPVTRPQTSQDSVSDISHGRYSSTNPTDDPWHGSVLVELPIINIEESHRITTADQGHSYDQLLGAMGGHAIDTNEINLSDPVRLFVEDCTSLDDSSNSQTTHTPTCVSGPRNWSRPAVYPDSSAAVAAPAILEARPPKDTLQALTSRLASNAKSRTEFSKAFSGDEAQLMVNYLSMLLHKMDILSKKGTRILDLLCRLAKSASVYPQCYTLKGVEKEKDPFQGGGFADVYRGTHGERTICLKVFRIYQQGNRTRVLRGCVGEMLMWAHLSHVNILPFYGIFCLDEAARRLCLVSPWMKSGNLGEYLEHHPNASRILLVSTQDVVDGLLYLHQMSIAHGDLKTNNVLISDNGRALLADFGLSTLAMTTAGVTSTAPTGRTTAFTAPELMDDIDSDKPPTKESDVWSFGCLCLEVFTGNAPFYRCKRDVHIMRALQMGEKPNQSRDGDDVCSVLDEWIQDMIIDCWEIDPQERATFMQIRHVLVANSNQLDERPKAPDRDMDRLAFWEDMRAQSGVEVDDQRVEQLIHDVSTDPLTPAPCS</sequence>
<organism evidence="6 7">
    <name type="scientific">Macrolepiota fuliginosa MF-IS2</name>
    <dbReference type="NCBI Taxonomy" id="1400762"/>
    <lineage>
        <taxon>Eukaryota</taxon>
        <taxon>Fungi</taxon>
        <taxon>Dikarya</taxon>
        <taxon>Basidiomycota</taxon>
        <taxon>Agaricomycotina</taxon>
        <taxon>Agaricomycetes</taxon>
        <taxon>Agaricomycetidae</taxon>
        <taxon>Agaricales</taxon>
        <taxon>Agaricineae</taxon>
        <taxon>Agaricaceae</taxon>
        <taxon>Macrolepiota</taxon>
    </lineage>
</organism>
<feature type="compositionally biased region" description="Basic residues" evidence="3">
    <location>
        <begin position="1"/>
        <end position="23"/>
    </location>
</feature>
<dbReference type="InterPro" id="IPR008271">
    <property type="entry name" value="Ser/Thr_kinase_AS"/>
</dbReference>
<feature type="compositionally biased region" description="Polar residues" evidence="3">
    <location>
        <begin position="173"/>
        <end position="194"/>
    </location>
</feature>
<evidence type="ECO:0000259" key="4">
    <source>
        <dbReference type="PROSITE" id="PS50011"/>
    </source>
</evidence>
<evidence type="ECO:0000313" key="7">
    <source>
        <dbReference type="Proteomes" id="UP000807342"/>
    </source>
</evidence>
<evidence type="ECO:0000256" key="1">
    <source>
        <dbReference type="ARBA" id="ARBA00022741"/>
    </source>
</evidence>
<feature type="domain" description="VHS" evidence="5">
    <location>
        <begin position="259"/>
        <end position="374"/>
    </location>
</feature>
<feature type="compositionally biased region" description="Polar residues" evidence="3">
    <location>
        <begin position="484"/>
        <end position="497"/>
    </location>
</feature>
<dbReference type="EMBL" id="MU151523">
    <property type="protein sequence ID" value="KAF9443074.1"/>
    <property type="molecule type" value="Genomic_DNA"/>
</dbReference>
<dbReference type="GO" id="GO:0043130">
    <property type="term" value="F:ubiquitin binding"/>
    <property type="evidence" value="ECO:0007669"/>
    <property type="project" value="InterPro"/>
</dbReference>
<dbReference type="GO" id="GO:0016192">
    <property type="term" value="P:vesicle-mediated transport"/>
    <property type="evidence" value="ECO:0007669"/>
    <property type="project" value="UniProtKB-ARBA"/>
</dbReference>
<proteinExistence type="predicted"/>
<dbReference type="PROSITE" id="PS50179">
    <property type="entry name" value="VHS"/>
    <property type="match status" value="2"/>
</dbReference>
<feature type="compositionally biased region" description="Polar residues" evidence="3">
    <location>
        <begin position="396"/>
        <end position="418"/>
    </location>
</feature>
<accession>A0A9P5X1V7</accession>
<keyword evidence="2" id="KW-0067">ATP-binding</keyword>
<dbReference type="PROSITE" id="PS50011">
    <property type="entry name" value="PROTEIN_KINASE_DOM"/>
    <property type="match status" value="1"/>
</dbReference>
<feature type="domain" description="Protein kinase" evidence="4">
    <location>
        <begin position="606"/>
        <end position="873"/>
    </location>
</feature>
<feature type="region of interest" description="Disordered" evidence="3">
    <location>
        <begin position="1"/>
        <end position="25"/>
    </location>
</feature>
<dbReference type="AlphaFoldDB" id="A0A9P5X1V7"/>
<feature type="compositionally biased region" description="Basic and acidic residues" evidence="3">
    <location>
        <begin position="227"/>
        <end position="239"/>
    </location>
</feature>
<dbReference type="InterPro" id="IPR000719">
    <property type="entry name" value="Prot_kinase_dom"/>
</dbReference>
<keyword evidence="1" id="KW-0547">Nucleotide-binding</keyword>
<keyword evidence="6" id="KW-0808">Transferase</keyword>
<gene>
    <name evidence="6" type="ORF">P691DRAFT_809536</name>
</gene>
<dbReference type="OrthoDB" id="4062651at2759"/>
<evidence type="ECO:0000313" key="6">
    <source>
        <dbReference type="EMBL" id="KAF9443074.1"/>
    </source>
</evidence>
<dbReference type="PANTHER" id="PTHR44329">
    <property type="entry name" value="SERINE/THREONINE-PROTEIN KINASE TNNI3K-RELATED"/>
    <property type="match status" value="1"/>
</dbReference>
<evidence type="ECO:0000256" key="3">
    <source>
        <dbReference type="SAM" id="MobiDB-lite"/>
    </source>
</evidence>
<comment type="caution">
    <text evidence="6">The sequence shown here is derived from an EMBL/GenBank/DDBJ whole genome shotgun (WGS) entry which is preliminary data.</text>
</comment>
<dbReference type="GO" id="GO:0007034">
    <property type="term" value="P:vacuolar transport"/>
    <property type="evidence" value="ECO:0007669"/>
    <property type="project" value="UniProtKB-ARBA"/>
</dbReference>
<feature type="region of interest" description="Disordered" evidence="3">
    <location>
        <begin position="377"/>
        <end position="420"/>
    </location>
</feature>
<dbReference type="Gene3D" id="1.25.40.90">
    <property type="match status" value="2"/>
</dbReference>
<dbReference type="InterPro" id="IPR051681">
    <property type="entry name" value="Ser/Thr_Kinases-Pseudokinases"/>
</dbReference>
<feature type="region of interest" description="Disordered" evidence="3">
    <location>
        <begin position="173"/>
        <end position="239"/>
    </location>
</feature>
<dbReference type="GO" id="GO:0005524">
    <property type="term" value="F:ATP binding"/>
    <property type="evidence" value="ECO:0007669"/>
    <property type="project" value="UniProtKB-KW"/>
</dbReference>
<dbReference type="Pfam" id="PF00069">
    <property type="entry name" value="Pkinase"/>
    <property type="match status" value="1"/>
</dbReference>